<dbReference type="EMBL" id="MU865358">
    <property type="protein sequence ID" value="KAK4225849.1"/>
    <property type="molecule type" value="Genomic_DNA"/>
</dbReference>
<feature type="compositionally biased region" description="Basic residues" evidence="1">
    <location>
        <begin position="92"/>
        <end position="102"/>
    </location>
</feature>
<reference evidence="2" key="2">
    <citation type="submission" date="2023-05" db="EMBL/GenBank/DDBJ databases">
        <authorList>
            <consortium name="Lawrence Berkeley National Laboratory"/>
            <person name="Steindorff A."/>
            <person name="Hensen N."/>
            <person name="Bonometti L."/>
            <person name="Westerberg I."/>
            <person name="Brannstrom I.O."/>
            <person name="Guillou S."/>
            <person name="Cros-Aarteil S."/>
            <person name="Calhoun S."/>
            <person name="Haridas S."/>
            <person name="Kuo A."/>
            <person name="Mondo S."/>
            <person name="Pangilinan J."/>
            <person name="Riley R."/>
            <person name="Labutti K."/>
            <person name="Andreopoulos B."/>
            <person name="Lipzen A."/>
            <person name="Chen C."/>
            <person name="Yanf M."/>
            <person name="Daum C."/>
            <person name="Ng V."/>
            <person name="Clum A."/>
            <person name="Ohm R."/>
            <person name="Martin F."/>
            <person name="Silar P."/>
            <person name="Natvig D."/>
            <person name="Lalanne C."/>
            <person name="Gautier V."/>
            <person name="Ament-Velasquez S.L."/>
            <person name="Kruys A."/>
            <person name="Hutchinson M.I."/>
            <person name="Powell A.J."/>
            <person name="Barry K."/>
            <person name="Miller A.N."/>
            <person name="Grigoriev I.V."/>
            <person name="Debuchy R."/>
            <person name="Gladieux P."/>
            <person name="Thoren M.H."/>
            <person name="Johannesson H."/>
        </authorList>
    </citation>
    <scope>NUCLEOTIDE SEQUENCE</scope>
    <source>
        <strain evidence="2">CBS 990.96</strain>
    </source>
</reference>
<organism evidence="2 3">
    <name type="scientific">Podospora fimiseda</name>
    <dbReference type="NCBI Taxonomy" id="252190"/>
    <lineage>
        <taxon>Eukaryota</taxon>
        <taxon>Fungi</taxon>
        <taxon>Dikarya</taxon>
        <taxon>Ascomycota</taxon>
        <taxon>Pezizomycotina</taxon>
        <taxon>Sordariomycetes</taxon>
        <taxon>Sordariomycetidae</taxon>
        <taxon>Sordariales</taxon>
        <taxon>Podosporaceae</taxon>
        <taxon>Podospora</taxon>
    </lineage>
</organism>
<dbReference type="AlphaFoldDB" id="A0AAN7BM64"/>
<reference evidence="2" key="1">
    <citation type="journal article" date="2023" name="Mol. Phylogenet. Evol.">
        <title>Genome-scale phylogeny and comparative genomics of the fungal order Sordariales.</title>
        <authorList>
            <person name="Hensen N."/>
            <person name="Bonometti L."/>
            <person name="Westerberg I."/>
            <person name="Brannstrom I.O."/>
            <person name="Guillou S."/>
            <person name="Cros-Aarteil S."/>
            <person name="Calhoun S."/>
            <person name="Haridas S."/>
            <person name="Kuo A."/>
            <person name="Mondo S."/>
            <person name="Pangilinan J."/>
            <person name="Riley R."/>
            <person name="LaButti K."/>
            <person name="Andreopoulos B."/>
            <person name="Lipzen A."/>
            <person name="Chen C."/>
            <person name="Yan M."/>
            <person name="Daum C."/>
            <person name="Ng V."/>
            <person name="Clum A."/>
            <person name="Steindorff A."/>
            <person name="Ohm R.A."/>
            <person name="Martin F."/>
            <person name="Silar P."/>
            <person name="Natvig D.O."/>
            <person name="Lalanne C."/>
            <person name="Gautier V."/>
            <person name="Ament-Velasquez S.L."/>
            <person name="Kruys A."/>
            <person name="Hutchinson M.I."/>
            <person name="Powell A.J."/>
            <person name="Barry K."/>
            <person name="Miller A.N."/>
            <person name="Grigoriev I.V."/>
            <person name="Debuchy R."/>
            <person name="Gladieux P."/>
            <person name="Hiltunen Thoren M."/>
            <person name="Johannesson H."/>
        </authorList>
    </citation>
    <scope>NUCLEOTIDE SEQUENCE</scope>
    <source>
        <strain evidence="2">CBS 990.96</strain>
    </source>
</reference>
<feature type="non-terminal residue" evidence="2">
    <location>
        <position position="1"/>
    </location>
</feature>
<comment type="caution">
    <text evidence="2">The sequence shown here is derived from an EMBL/GenBank/DDBJ whole genome shotgun (WGS) entry which is preliminary data.</text>
</comment>
<feature type="compositionally biased region" description="Basic and acidic residues" evidence="1">
    <location>
        <begin position="73"/>
        <end position="91"/>
    </location>
</feature>
<gene>
    <name evidence="2" type="ORF">QBC38DRAFT_367839</name>
</gene>
<protein>
    <submittedName>
        <fullName evidence="2">Uncharacterized protein</fullName>
    </submittedName>
</protein>
<keyword evidence="3" id="KW-1185">Reference proteome</keyword>
<evidence type="ECO:0000313" key="3">
    <source>
        <dbReference type="Proteomes" id="UP001301958"/>
    </source>
</evidence>
<proteinExistence type="predicted"/>
<name>A0AAN7BM64_9PEZI</name>
<feature type="region of interest" description="Disordered" evidence="1">
    <location>
        <begin position="46"/>
        <end position="102"/>
    </location>
</feature>
<evidence type="ECO:0000313" key="2">
    <source>
        <dbReference type="EMBL" id="KAK4225849.1"/>
    </source>
</evidence>
<sequence>ISNMLRSRAGPLLLASGIFGGLMYSTAGGKSQPRPRAMQEGGFPLSETLESIGGQGGKHARKPTEHFPGSGLDIERNTRYQSHRGSDDGKLPHAKRSSLRTD</sequence>
<accession>A0AAN7BM64</accession>
<evidence type="ECO:0000256" key="1">
    <source>
        <dbReference type="SAM" id="MobiDB-lite"/>
    </source>
</evidence>
<dbReference type="Proteomes" id="UP001301958">
    <property type="component" value="Unassembled WGS sequence"/>
</dbReference>